<dbReference type="GO" id="GO:0007018">
    <property type="term" value="P:microtubule-based movement"/>
    <property type="evidence" value="ECO:0007669"/>
    <property type="project" value="TreeGrafter"/>
</dbReference>
<dbReference type="AlphaFoldDB" id="A0A9P0EBM1"/>
<evidence type="ECO:0000313" key="2">
    <source>
        <dbReference type="EMBL" id="CAH1391954.1"/>
    </source>
</evidence>
<dbReference type="OrthoDB" id="10059120at2759"/>
<dbReference type="PANTHER" id="PTHR21255">
    <property type="entry name" value="T-COMPLEX-ASSOCIATED-TESTIS-EXPRESSED 1/ DYNEIN LIGHT CHAIN"/>
    <property type="match status" value="1"/>
</dbReference>
<dbReference type="Gene3D" id="3.30.1140.40">
    <property type="entry name" value="Tctex-1"/>
    <property type="match status" value="1"/>
</dbReference>
<dbReference type="EMBL" id="OV725077">
    <property type="protein sequence ID" value="CAH1391954.1"/>
    <property type="molecule type" value="Genomic_DNA"/>
</dbReference>
<dbReference type="InterPro" id="IPR038586">
    <property type="entry name" value="Tctex-1-like_sf"/>
</dbReference>
<proteinExistence type="inferred from homology"/>
<name>A0A9P0EBM1_NEZVI</name>
<comment type="similarity">
    <text evidence="1">Belongs to the dynein light chain Tctex-type family.</text>
</comment>
<keyword evidence="3" id="KW-1185">Reference proteome</keyword>
<gene>
    <name evidence="2" type="ORF">NEZAVI_LOCUS2868</name>
</gene>
<evidence type="ECO:0000313" key="3">
    <source>
        <dbReference type="Proteomes" id="UP001152798"/>
    </source>
</evidence>
<sequence>MMFWNHTESCTEVDEECFPIKEVANIIKESVDSIIGARRYSYSKVSQWTEEIIKSCINRLTKSKEGYKFVVTCSIIQRGSSALYSSAQCYWDQSTDCCCTIRWENANLYCLTAVYAIAIQ</sequence>
<dbReference type="GO" id="GO:0005737">
    <property type="term" value="C:cytoplasm"/>
    <property type="evidence" value="ECO:0007669"/>
    <property type="project" value="TreeGrafter"/>
</dbReference>
<dbReference type="Proteomes" id="UP001152798">
    <property type="component" value="Chromosome 1"/>
</dbReference>
<dbReference type="PANTHER" id="PTHR21255:SF4">
    <property type="entry name" value="DYNEIN LIGHT CHAIN TCTEX-TYPE"/>
    <property type="match status" value="1"/>
</dbReference>
<dbReference type="CDD" id="cd21455">
    <property type="entry name" value="DLC-like_DYNLT1_DYNLT3"/>
    <property type="match status" value="1"/>
</dbReference>
<organism evidence="2 3">
    <name type="scientific">Nezara viridula</name>
    <name type="common">Southern green stink bug</name>
    <name type="synonym">Cimex viridulus</name>
    <dbReference type="NCBI Taxonomy" id="85310"/>
    <lineage>
        <taxon>Eukaryota</taxon>
        <taxon>Metazoa</taxon>
        <taxon>Ecdysozoa</taxon>
        <taxon>Arthropoda</taxon>
        <taxon>Hexapoda</taxon>
        <taxon>Insecta</taxon>
        <taxon>Pterygota</taxon>
        <taxon>Neoptera</taxon>
        <taxon>Paraneoptera</taxon>
        <taxon>Hemiptera</taxon>
        <taxon>Heteroptera</taxon>
        <taxon>Panheteroptera</taxon>
        <taxon>Pentatomomorpha</taxon>
        <taxon>Pentatomoidea</taxon>
        <taxon>Pentatomidae</taxon>
        <taxon>Pentatominae</taxon>
        <taxon>Nezara</taxon>
    </lineage>
</organism>
<evidence type="ECO:0008006" key="4">
    <source>
        <dbReference type="Google" id="ProtNLM"/>
    </source>
</evidence>
<dbReference type="InterPro" id="IPR005334">
    <property type="entry name" value="Tctex-1-like"/>
</dbReference>
<dbReference type="GO" id="GO:0045505">
    <property type="term" value="F:dynein intermediate chain binding"/>
    <property type="evidence" value="ECO:0007669"/>
    <property type="project" value="TreeGrafter"/>
</dbReference>
<evidence type="ECO:0000256" key="1">
    <source>
        <dbReference type="ARBA" id="ARBA00005361"/>
    </source>
</evidence>
<dbReference type="GO" id="GO:0005868">
    <property type="term" value="C:cytoplasmic dynein complex"/>
    <property type="evidence" value="ECO:0007669"/>
    <property type="project" value="TreeGrafter"/>
</dbReference>
<protein>
    <recommendedName>
        <fullName evidence="4">Dynein light chain</fullName>
    </recommendedName>
</protein>
<accession>A0A9P0EBM1</accession>
<dbReference type="Pfam" id="PF03645">
    <property type="entry name" value="Tctex-1"/>
    <property type="match status" value="1"/>
</dbReference>
<reference evidence="2" key="1">
    <citation type="submission" date="2022-01" db="EMBL/GenBank/DDBJ databases">
        <authorList>
            <person name="King R."/>
        </authorList>
    </citation>
    <scope>NUCLEOTIDE SEQUENCE</scope>
</reference>